<comment type="similarity">
    <text evidence="4">Belongs to the Fes family.</text>
</comment>
<evidence type="ECO:0000256" key="2">
    <source>
        <dbReference type="ARBA" id="ARBA00022490"/>
    </source>
</evidence>
<accession>A0A1I5GCM7</accession>
<keyword evidence="2" id="KW-0963">Cytoplasm</keyword>
<evidence type="ECO:0000313" key="7">
    <source>
        <dbReference type="EMBL" id="SFO33716.1"/>
    </source>
</evidence>
<dbReference type="InterPro" id="IPR013783">
    <property type="entry name" value="Ig-like_fold"/>
</dbReference>
<dbReference type="InterPro" id="IPR021764">
    <property type="entry name" value="Enterochelin_esterase_N"/>
</dbReference>
<dbReference type="SUPFAM" id="SSF53474">
    <property type="entry name" value="alpha/beta-Hydrolases"/>
    <property type="match status" value="1"/>
</dbReference>
<dbReference type="Pfam" id="PF11806">
    <property type="entry name" value="Enterochelin_N"/>
    <property type="match status" value="1"/>
</dbReference>
<keyword evidence="3" id="KW-0378">Hydrolase</keyword>
<dbReference type="SUPFAM" id="SSF81296">
    <property type="entry name" value="E set domains"/>
    <property type="match status" value="1"/>
</dbReference>
<evidence type="ECO:0000259" key="6">
    <source>
        <dbReference type="Pfam" id="PF11806"/>
    </source>
</evidence>
<feature type="region of interest" description="Disordered" evidence="5">
    <location>
        <begin position="144"/>
        <end position="171"/>
    </location>
</feature>
<feature type="domain" description="Enterochelin esterase N-terminal" evidence="6">
    <location>
        <begin position="41"/>
        <end position="165"/>
    </location>
</feature>
<dbReference type="EMBL" id="FOUY01000045">
    <property type="protein sequence ID" value="SFO33716.1"/>
    <property type="molecule type" value="Genomic_DNA"/>
</dbReference>
<dbReference type="PANTHER" id="PTHR48098:SF3">
    <property type="entry name" value="IRON(III) ENTEROBACTIN ESTERASE"/>
    <property type="match status" value="1"/>
</dbReference>
<dbReference type="GO" id="GO:0005737">
    <property type="term" value="C:cytoplasm"/>
    <property type="evidence" value="ECO:0007669"/>
    <property type="project" value="UniProtKB-SubCell"/>
</dbReference>
<dbReference type="Gene3D" id="3.40.50.1820">
    <property type="entry name" value="alpha/beta hydrolase"/>
    <property type="match status" value="1"/>
</dbReference>
<dbReference type="InterPro" id="IPR000801">
    <property type="entry name" value="Esterase-like"/>
</dbReference>
<evidence type="ECO:0000256" key="1">
    <source>
        <dbReference type="ARBA" id="ARBA00004496"/>
    </source>
</evidence>
<dbReference type="AlphaFoldDB" id="A0A1I5GCM7"/>
<dbReference type="PANTHER" id="PTHR48098">
    <property type="entry name" value="ENTEROCHELIN ESTERASE-RELATED"/>
    <property type="match status" value="1"/>
</dbReference>
<keyword evidence="8" id="KW-1185">Reference proteome</keyword>
<organism evidence="7 8">
    <name type="scientific">Pseudonocardia ammonioxydans</name>
    <dbReference type="NCBI Taxonomy" id="260086"/>
    <lineage>
        <taxon>Bacteria</taxon>
        <taxon>Bacillati</taxon>
        <taxon>Actinomycetota</taxon>
        <taxon>Actinomycetes</taxon>
        <taxon>Pseudonocardiales</taxon>
        <taxon>Pseudonocardiaceae</taxon>
        <taxon>Pseudonocardia</taxon>
    </lineage>
</organism>
<dbReference type="Gene3D" id="2.60.40.10">
    <property type="entry name" value="Immunoglobulins"/>
    <property type="match status" value="1"/>
</dbReference>
<dbReference type="InterPro" id="IPR050583">
    <property type="entry name" value="Mycobacterial_A85_antigen"/>
</dbReference>
<dbReference type="InterPro" id="IPR029058">
    <property type="entry name" value="AB_hydrolase_fold"/>
</dbReference>
<dbReference type="GO" id="GO:0005975">
    <property type="term" value="P:carbohydrate metabolic process"/>
    <property type="evidence" value="ECO:0007669"/>
    <property type="project" value="UniProtKB-ARBA"/>
</dbReference>
<sequence length="397" mass="41191">MDRCPPVARLIAGGSRDAFWAEVRRRGTPLVDDLGDGTCAVTFAVPQRPGTTEVRVLPNKLADAAHPDATTAEQLPGGWALTLRMPRDWRAGYGIAELPGAPVPATNGAAAARRERALAAVAEAGRPALGRFLDAQAAARPDPLAREHLPDGTSVVSLPDAPARPRPGGPPGTVLHGTLDDRPLWLHDPAGADPGEPLPVVVLLDGHTWLADDLPAVLDGSIARGELPPVRTVGVAAAPGDRRSRELGCDPGFVALLRDGVLRWAGGLRGLTPDPGRTVVAGQSLGGLTALYATQVAPERFGLALSQSGSFWWPNTGGVAEWLTGALPTGPRTAGVVLEVGSEEWVLGGPTLRVAGALAARGDPVRLREFRGGHDPACWRTTLVPALGDLLGRGGGR</sequence>
<name>A0A1I5GCM7_PSUAM</name>
<dbReference type="InterPro" id="IPR014756">
    <property type="entry name" value="Ig_E-set"/>
</dbReference>
<dbReference type="STRING" id="260086.SAMN05216207_104540"/>
<dbReference type="GO" id="GO:0005506">
    <property type="term" value="F:iron ion binding"/>
    <property type="evidence" value="ECO:0007669"/>
    <property type="project" value="InterPro"/>
</dbReference>
<dbReference type="RefSeq" id="WP_177238760.1">
    <property type="nucleotide sequence ID" value="NZ_FOUY01000045.1"/>
</dbReference>
<dbReference type="GO" id="GO:0008849">
    <property type="term" value="F:enterochelin esterase activity"/>
    <property type="evidence" value="ECO:0007669"/>
    <property type="project" value="InterPro"/>
</dbReference>
<dbReference type="GO" id="GO:0006826">
    <property type="term" value="P:iron ion transport"/>
    <property type="evidence" value="ECO:0007669"/>
    <property type="project" value="InterPro"/>
</dbReference>
<reference evidence="7 8" key="1">
    <citation type="submission" date="2016-10" db="EMBL/GenBank/DDBJ databases">
        <authorList>
            <person name="de Groot N.N."/>
        </authorList>
    </citation>
    <scope>NUCLEOTIDE SEQUENCE [LARGE SCALE GENOMIC DNA]</scope>
    <source>
        <strain evidence="7 8">CGMCC 4.1877</strain>
    </source>
</reference>
<evidence type="ECO:0000256" key="4">
    <source>
        <dbReference type="ARBA" id="ARBA00024201"/>
    </source>
</evidence>
<proteinExistence type="inferred from homology"/>
<protein>
    <submittedName>
        <fullName evidence="7">Enterochelin esterase</fullName>
    </submittedName>
</protein>
<evidence type="ECO:0000256" key="3">
    <source>
        <dbReference type="ARBA" id="ARBA00022801"/>
    </source>
</evidence>
<evidence type="ECO:0000313" key="8">
    <source>
        <dbReference type="Proteomes" id="UP000199614"/>
    </source>
</evidence>
<comment type="subcellular location">
    <subcellularLocation>
        <location evidence="1">Cytoplasm</location>
    </subcellularLocation>
</comment>
<dbReference type="Pfam" id="PF00756">
    <property type="entry name" value="Esterase"/>
    <property type="match status" value="1"/>
</dbReference>
<dbReference type="Proteomes" id="UP000199614">
    <property type="component" value="Unassembled WGS sequence"/>
</dbReference>
<gene>
    <name evidence="7" type="ORF">SAMN05216207_104540</name>
</gene>
<evidence type="ECO:0000256" key="5">
    <source>
        <dbReference type="SAM" id="MobiDB-lite"/>
    </source>
</evidence>